<accession>A0A0A9EDE5</accession>
<reference evidence="1" key="1">
    <citation type="submission" date="2014-09" db="EMBL/GenBank/DDBJ databases">
        <authorList>
            <person name="Magalhaes I.L.F."/>
            <person name="Oliveira U."/>
            <person name="Santos F.R."/>
            <person name="Vidigal T.H.D.A."/>
            <person name="Brescovit A.D."/>
            <person name="Santos A.J."/>
        </authorList>
    </citation>
    <scope>NUCLEOTIDE SEQUENCE</scope>
    <source>
        <tissue evidence="1">Shoot tissue taken approximately 20 cm above the soil surface</tissue>
    </source>
</reference>
<sequence length="99" mass="10978">MAESSAERRLSKEPRIETTASVTCWLFCSDSRSSAARCARLSIFPRAPKRRRRHLPLRLLVSVVPLVQNPDAQMAQVGRGGSGEGGREELFAGLVEQRQ</sequence>
<proteinExistence type="predicted"/>
<dbReference type="AlphaFoldDB" id="A0A0A9EDE5"/>
<organism evidence="1">
    <name type="scientific">Arundo donax</name>
    <name type="common">Giant reed</name>
    <name type="synonym">Donax arundinaceus</name>
    <dbReference type="NCBI Taxonomy" id="35708"/>
    <lineage>
        <taxon>Eukaryota</taxon>
        <taxon>Viridiplantae</taxon>
        <taxon>Streptophyta</taxon>
        <taxon>Embryophyta</taxon>
        <taxon>Tracheophyta</taxon>
        <taxon>Spermatophyta</taxon>
        <taxon>Magnoliopsida</taxon>
        <taxon>Liliopsida</taxon>
        <taxon>Poales</taxon>
        <taxon>Poaceae</taxon>
        <taxon>PACMAD clade</taxon>
        <taxon>Arundinoideae</taxon>
        <taxon>Arundineae</taxon>
        <taxon>Arundo</taxon>
    </lineage>
</organism>
<reference evidence="1" key="2">
    <citation type="journal article" date="2015" name="Data Brief">
        <title>Shoot transcriptome of the giant reed, Arundo donax.</title>
        <authorList>
            <person name="Barrero R.A."/>
            <person name="Guerrero F.D."/>
            <person name="Moolhuijzen P."/>
            <person name="Goolsby J.A."/>
            <person name="Tidwell J."/>
            <person name="Bellgard S.E."/>
            <person name="Bellgard M.I."/>
        </authorList>
    </citation>
    <scope>NUCLEOTIDE SEQUENCE</scope>
    <source>
        <tissue evidence="1">Shoot tissue taken approximately 20 cm above the soil surface</tissue>
    </source>
</reference>
<evidence type="ECO:0000313" key="1">
    <source>
        <dbReference type="EMBL" id="JAD97028.1"/>
    </source>
</evidence>
<name>A0A0A9EDE5_ARUDO</name>
<protein>
    <submittedName>
        <fullName evidence="1">Uncharacterized protein</fullName>
    </submittedName>
</protein>
<dbReference type="EMBL" id="GBRH01200867">
    <property type="protein sequence ID" value="JAD97028.1"/>
    <property type="molecule type" value="Transcribed_RNA"/>
</dbReference>